<feature type="compositionally biased region" description="Polar residues" evidence="3">
    <location>
        <begin position="1"/>
        <end position="12"/>
    </location>
</feature>
<dbReference type="PROSITE" id="PS50303">
    <property type="entry name" value="PUM_HD"/>
    <property type="match status" value="1"/>
</dbReference>
<feature type="repeat" description="Pumilio" evidence="2">
    <location>
        <begin position="483"/>
        <end position="518"/>
    </location>
</feature>
<sequence>MHQSVTSSSFMTFQPSFSLQSPQQSNDLTPKESSMSDVQHHWLEQSDSPSSLSQLTTTFLQDNENEPTFISFTADPLTSVSPFGSATPDKRHPPLVINSFGKPQQHFSPTVSNRRRNTEFADKGLGRRHRRTKSQNSETVEATSELLEPSHEFNTGPSSPQLVLTETVNQSIHSSTMSSQLTEIPIEHLQLSDQVPTVTLPVVDTQESSNVGISILLPTHHKNDTLLPASSTSPRSSLDSFPTVLNPSVNHTMSDISPPHIIIEPPHKTTIIPLHTTQSTENRSSVPYSFTPADISLPRLKTNSIPKFTPSNTSNSFRPAQSHNTIQTHPISVNYTPVRRGNAYSTVNSLHLSPNLPSSLQSSNNFTSPPYFTPSNEVKRNNDSKTGRKPIHQPSATHFPSLRTQQDVDRSDPFSSWVSVRGQFLQLLSTQQGCRFFQECLDSIKAQDDRGGQTRTNLMNISNIQAMNRNSLLRIALEMCLQEISGSFFRLCTDRFANYSIQTLLRHSPPSLLLTIVDYLPPHSIATLSFNSFGTHIVQTLISLSPSLDPIINIITRELYNRIFSLLTDTVGIHVVNCLFQSWPDSKTRFIIEDIISSPSAREARTKHISILSSAQDKGVRLSKDVKTQLYFFVVQRICHVVPEVHKPLIAFSLVPYIVLLSKDTASNYLVQNMMRLKWREIESPPYTARAFFSSFIPHIPELLVHRIGSNVADTFLVTCDQNTFSSLIQFLVSTPPQLISISTHSVSNPSVQKMCMSATGDDRMKLIQFFTQYQPTLSHNVLGESILQLFRIPGDNC</sequence>
<feature type="compositionally biased region" description="Polar residues" evidence="3">
    <location>
        <begin position="366"/>
        <end position="376"/>
    </location>
</feature>
<evidence type="ECO:0000256" key="2">
    <source>
        <dbReference type="PROSITE-ProRule" id="PRU00317"/>
    </source>
</evidence>
<dbReference type="InterPro" id="IPR016024">
    <property type="entry name" value="ARM-type_fold"/>
</dbReference>
<feature type="compositionally biased region" description="Basic and acidic residues" evidence="3">
    <location>
        <begin position="116"/>
        <end position="125"/>
    </location>
</feature>
<feature type="compositionally biased region" description="Low complexity" evidence="3">
    <location>
        <begin position="13"/>
        <end position="25"/>
    </location>
</feature>
<keyword evidence="1" id="KW-0677">Repeat</keyword>
<dbReference type="InterPro" id="IPR011989">
    <property type="entry name" value="ARM-like"/>
</dbReference>
<dbReference type="Pfam" id="PF00806">
    <property type="entry name" value="PUF"/>
    <property type="match status" value="3"/>
</dbReference>
<evidence type="ECO:0000256" key="3">
    <source>
        <dbReference type="SAM" id="MobiDB-lite"/>
    </source>
</evidence>
<organism evidence="5 6">
    <name type="scientific">Blattamonas nauphoetae</name>
    <dbReference type="NCBI Taxonomy" id="2049346"/>
    <lineage>
        <taxon>Eukaryota</taxon>
        <taxon>Metamonada</taxon>
        <taxon>Preaxostyla</taxon>
        <taxon>Oxymonadida</taxon>
        <taxon>Blattamonas</taxon>
    </lineage>
</organism>
<dbReference type="Proteomes" id="UP001281761">
    <property type="component" value="Unassembled WGS sequence"/>
</dbReference>
<evidence type="ECO:0000313" key="6">
    <source>
        <dbReference type="Proteomes" id="UP001281761"/>
    </source>
</evidence>
<comment type="caution">
    <text evidence="5">The sequence shown here is derived from an EMBL/GenBank/DDBJ whole genome shotgun (WGS) entry which is preliminary data.</text>
</comment>
<dbReference type="PROSITE" id="PS50302">
    <property type="entry name" value="PUM"/>
    <property type="match status" value="1"/>
</dbReference>
<feature type="domain" description="PUM-HD" evidence="4">
    <location>
        <begin position="394"/>
        <end position="795"/>
    </location>
</feature>
<dbReference type="SMART" id="SM00025">
    <property type="entry name" value="Pumilio"/>
    <property type="match status" value="6"/>
</dbReference>
<evidence type="ECO:0000259" key="4">
    <source>
        <dbReference type="PROSITE" id="PS50303"/>
    </source>
</evidence>
<evidence type="ECO:0000313" key="5">
    <source>
        <dbReference type="EMBL" id="KAK2951700.1"/>
    </source>
</evidence>
<dbReference type="InterPro" id="IPR033133">
    <property type="entry name" value="PUM-HD"/>
</dbReference>
<feature type="compositionally biased region" description="Polar residues" evidence="3">
    <location>
        <begin position="26"/>
        <end position="37"/>
    </location>
</feature>
<dbReference type="InterPro" id="IPR001313">
    <property type="entry name" value="Pumilio_RNA-bd_rpt"/>
</dbReference>
<dbReference type="PANTHER" id="PTHR12537">
    <property type="entry name" value="RNA BINDING PROTEIN PUMILIO-RELATED"/>
    <property type="match status" value="1"/>
</dbReference>
<accession>A0ABQ9XNJ1</accession>
<keyword evidence="6" id="KW-1185">Reference proteome</keyword>
<feature type="compositionally biased region" description="Basic and acidic residues" evidence="3">
    <location>
        <begin position="377"/>
        <end position="386"/>
    </location>
</feature>
<protein>
    <recommendedName>
        <fullName evidence="4">PUM-HD domain-containing protein</fullName>
    </recommendedName>
</protein>
<dbReference type="EMBL" id="JARBJD010000114">
    <property type="protein sequence ID" value="KAK2951700.1"/>
    <property type="molecule type" value="Genomic_DNA"/>
</dbReference>
<dbReference type="SUPFAM" id="SSF48371">
    <property type="entry name" value="ARM repeat"/>
    <property type="match status" value="1"/>
</dbReference>
<feature type="region of interest" description="Disordered" evidence="3">
    <location>
        <begin position="355"/>
        <end position="408"/>
    </location>
</feature>
<feature type="compositionally biased region" description="Polar residues" evidence="3">
    <location>
        <begin position="45"/>
        <end position="54"/>
    </location>
</feature>
<proteinExistence type="predicted"/>
<evidence type="ECO:0000256" key="1">
    <source>
        <dbReference type="ARBA" id="ARBA00022737"/>
    </source>
</evidence>
<feature type="region of interest" description="Disordered" evidence="3">
    <location>
        <begin position="1"/>
        <end position="54"/>
    </location>
</feature>
<gene>
    <name evidence="5" type="ORF">BLNAU_13312</name>
</gene>
<feature type="compositionally biased region" description="Polar residues" evidence="3">
    <location>
        <begin position="394"/>
        <end position="405"/>
    </location>
</feature>
<reference evidence="5 6" key="1">
    <citation type="journal article" date="2022" name="bioRxiv">
        <title>Genomics of Preaxostyla Flagellates Illuminates Evolutionary Transitions and the Path Towards Mitochondrial Loss.</title>
        <authorList>
            <person name="Novak L.V.F."/>
            <person name="Treitli S.C."/>
            <person name="Pyrih J."/>
            <person name="Halakuc P."/>
            <person name="Pipaliya S.V."/>
            <person name="Vacek V."/>
            <person name="Brzon O."/>
            <person name="Soukal P."/>
            <person name="Eme L."/>
            <person name="Dacks J.B."/>
            <person name="Karnkowska A."/>
            <person name="Elias M."/>
            <person name="Hampl V."/>
        </authorList>
    </citation>
    <scope>NUCLEOTIDE SEQUENCE [LARGE SCALE GENOMIC DNA]</scope>
    <source>
        <strain evidence="5">NAU3</strain>
        <tissue evidence="5">Gut</tissue>
    </source>
</reference>
<feature type="compositionally biased region" description="Polar residues" evidence="3">
    <location>
        <begin position="101"/>
        <end position="112"/>
    </location>
</feature>
<name>A0ABQ9XNJ1_9EUKA</name>
<dbReference type="Gene3D" id="1.25.10.10">
    <property type="entry name" value="Leucine-rich Repeat Variant"/>
    <property type="match status" value="1"/>
</dbReference>
<feature type="region of interest" description="Disordered" evidence="3">
    <location>
        <begin position="82"/>
        <end position="160"/>
    </location>
</feature>
<feature type="compositionally biased region" description="Low complexity" evidence="3">
    <location>
        <begin position="355"/>
        <end position="365"/>
    </location>
</feature>